<accession>X7YIX3</accession>
<protein>
    <submittedName>
        <fullName evidence="1">Uncharacterized protein</fullName>
    </submittedName>
</protein>
<proteinExistence type="predicted"/>
<gene>
    <name evidence="1" type="ORF">I553_0147</name>
</gene>
<reference evidence="1" key="1">
    <citation type="submission" date="2014-01" db="EMBL/GenBank/DDBJ databases">
        <authorList>
            <person name="Brown-Elliot B."/>
            <person name="Wallace R."/>
            <person name="Lenaerts A."/>
            <person name="Ordway D."/>
            <person name="DeGroote M.A."/>
            <person name="Parker T."/>
            <person name="Sizemore C."/>
            <person name="Tallon L.J."/>
            <person name="Sadzewicz L.K."/>
            <person name="Sengamalay N."/>
            <person name="Fraser C.M."/>
            <person name="Hine E."/>
            <person name="Shefchek K.A."/>
            <person name="Das S.P."/>
            <person name="Tettelin H."/>
        </authorList>
    </citation>
    <scope>NUCLEOTIDE SEQUENCE [LARGE SCALE GENOMIC DNA]</scope>
    <source>
        <strain evidence="1">4042</strain>
    </source>
</reference>
<name>X7YIX3_MYCXE</name>
<dbReference type="AlphaFoldDB" id="X7YIX3"/>
<evidence type="ECO:0000313" key="1">
    <source>
        <dbReference type="EMBL" id="EUA07074.1"/>
    </source>
</evidence>
<dbReference type="PATRIC" id="fig|1299334.3.peg.9744"/>
<sequence length="41" mass="4487">MPANRSDAQRRASVGEADIHDGHLDGRALLCVTRGLRLWAT</sequence>
<dbReference type="EMBL" id="JAOB01000093">
    <property type="protein sequence ID" value="EUA07074.1"/>
    <property type="molecule type" value="Genomic_DNA"/>
</dbReference>
<comment type="caution">
    <text evidence="1">The sequence shown here is derived from an EMBL/GenBank/DDBJ whole genome shotgun (WGS) entry which is preliminary data.</text>
</comment>
<organism evidence="1">
    <name type="scientific">Mycobacterium xenopi 4042</name>
    <dbReference type="NCBI Taxonomy" id="1299334"/>
    <lineage>
        <taxon>Bacteria</taxon>
        <taxon>Bacillati</taxon>
        <taxon>Actinomycetota</taxon>
        <taxon>Actinomycetes</taxon>
        <taxon>Mycobacteriales</taxon>
        <taxon>Mycobacteriaceae</taxon>
        <taxon>Mycobacterium</taxon>
    </lineage>
</organism>